<dbReference type="Pfam" id="PF01368">
    <property type="entry name" value="DHH"/>
    <property type="match status" value="1"/>
</dbReference>
<dbReference type="Gene3D" id="3.90.1640.10">
    <property type="entry name" value="inorganic pyrophosphatase (n-terminal core)"/>
    <property type="match status" value="1"/>
</dbReference>
<dbReference type="Pfam" id="PF02272">
    <property type="entry name" value="DHHA1"/>
    <property type="match status" value="1"/>
</dbReference>
<accession>A0A6B1DWD9</accession>
<dbReference type="InterPro" id="IPR051319">
    <property type="entry name" value="Oligoribo/pAp-PDE_c-di-AMP_PDE"/>
</dbReference>
<dbReference type="InterPro" id="IPR003156">
    <property type="entry name" value="DHHA1_dom"/>
</dbReference>
<name>A0A6B1DWD9_9CHLR</name>
<feature type="domain" description="DHHA1" evidence="2">
    <location>
        <begin position="262"/>
        <end position="343"/>
    </location>
</feature>
<reference evidence="3" key="1">
    <citation type="submission" date="2019-09" db="EMBL/GenBank/DDBJ databases">
        <title>Characterisation of the sponge microbiome using genome-centric metagenomics.</title>
        <authorList>
            <person name="Engelberts J.P."/>
            <person name="Robbins S.J."/>
            <person name="De Goeij J.M."/>
            <person name="Aranda M."/>
            <person name="Bell S.C."/>
            <person name="Webster N.S."/>
        </authorList>
    </citation>
    <scope>NUCLEOTIDE SEQUENCE</scope>
    <source>
        <strain evidence="3">SB0662_bin_9</strain>
    </source>
</reference>
<evidence type="ECO:0000259" key="2">
    <source>
        <dbReference type="Pfam" id="PF02272"/>
    </source>
</evidence>
<dbReference type="InterPro" id="IPR038763">
    <property type="entry name" value="DHH_sf"/>
</dbReference>
<feature type="domain" description="DDH" evidence="1">
    <location>
        <begin position="36"/>
        <end position="179"/>
    </location>
</feature>
<dbReference type="PANTHER" id="PTHR47618">
    <property type="entry name" value="BIFUNCTIONAL OLIGORIBONUCLEASE AND PAP PHOSPHATASE NRNA"/>
    <property type="match status" value="1"/>
</dbReference>
<dbReference type="GO" id="GO:0003676">
    <property type="term" value="F:nucleic acid binding"/>
    <property type="evidence" value="ECO:0007669"/>
    <property type="project" value="InterPro"/>
</dbReference>
<dbReference type="EMBL" id="VXPY01000084">
    <property type="protein sequence ID" value="MYD91003.1"/>
    <property type="molecule type" value="Genomic_DNA"/>
</dbReference>
<gene>
    <name evidence="3" type="ORF">F4Y08_11835</name>
</gene>
<proteinExistence type="predicted"/>
<dbReference type="Gene3D" id="3.10.310.30">
    <property type="match status" value="1"/>
</dbReference>
<dbReference type="PANTHER" id="PTHR47618:SF1">
    <property type="entry name" value="BIFUNCTIONAL OLIGORIBONUCLEASE AND PAP PHOSPHATASE NRNA"/>
    <property type="match status" value="1"/>
</dbReference>
<organism evidence="3">
    <name type="scientific">Caldilineaceae bacterium SB0662_bin_9</name>
    <dbReference type="NCBI Taxonomy" id="2605258"/>
    <lineage>
        <taxon>Bacteria</taxon>
        <taxon>Bacillati</taxon>
        <taxon>Chloroflexota</taxon>
        <taxon>Caldilineae</taxon>
        <taxon>Caldilineales</taxon>
        <taxon>Caldilineaceae</taxon>
    </lineage>
</organism>
<dbReference type="AlphaFoldDB" id="A0A6B1DWD9"/>
<protein>
    <submittedName>
        <fullName evidence="3">Uncharacterized protein</fullName>
    </submittedName>
</protein>
<evidence type="ECO:0000313" key="3">
    <source>
        <dbReference type="EMBL" id="MYD91003.1"/>
    </source>
</evidence>
<evidence type="ECO:0000259" key="1">
    <source>
        <dbReference type="Pfam" id="PF01368"/>
    </source>
</evidence>
<sequence length="353" mass="38708">MRGRPGASWTCWTVWTWTMPTMMPRQVPAVLAEADRILCLAHREPDGDAYGSLLALRWILEAAGKQVVTGIDGPPDWAYRFLPGYQGVRTPDRIQGSFDLVVIVDCSSIDRIGGFQDLEGLKQLPWLVIDHHPTNEQFGTPGLNWVDASCLSTCNLVLQLAEALDRPLSANAKKCLLVGMLTDSLCFRIKGVDQAFMREVMKVMGPDSYDFQYVVSRTLGFITRDELQLQSLLLSRMQLDDGVLWVGMTSDQATGPQGERLKTRGIIQRLAEVDEARVAVLFRETELDDGRTEVKCSLRCDPDLDVSRLALALGGGGHQLAAGCKLAGSLDAVVPEVIARIKDQVLGLPVGGS</sequence>
<dbReference type="InterPro" id="IPR001667">
    <property type="entry name" value="DDH_dom"/>
</dbReference>
<dbReference type="SUPFAM" id="SSF64182">
    <property type="entry name" value="DHH phosphoesterases"/>
    <property type="match status" value="1"/>
</dbReference>
<comment type="caution">
    <text evidence="3">The sequence shown here is derived from an EMBL/GenBank/DDBJ whole genome shotgun (WGS) entry which is preliminary data.</text>
</comment>